<evidence type="ECO:0000313" key="2">
    <source>
        <dbReference type="Proteomes" id="UP000290289"/>
    </source>
</evidence>
<accession>A0A498HM91</accession>
<dbReference type="EMBL" id="RDQH01000342">
    <property type="protein sequence ID" value="RXH71032.1"/>
    <property type="molecule type" value="Genomic_DNA"/>
</dbReference>
<gene>
    <name evidence="1" type="ORF">DVH24_015654</name>
</gene>
<dbReference type="Proteomes" id="UP000290289">
    <property type="component" value="Chromosome 16"/>
</dbReference>
<protein>
    <submittedName>
        <fullName evidence="1">Uncharacterized protein</fullName>
    </submittedName>
</protein>
<evidence type="ECO:0000313" key="1">
    <source>
        <dbReference type="EMBL" id="RXH71032.1"/>
    </source>
</evidence>
<sequence>MGIYKAYMIHSPGQCGMLQSTILRARHPRRHTSAQGLAMIPNCHIPARASTTSQARLRRSMILSALSPDHAFTVLFVGSHASRTSCGSPILRMLWPLSRLTLEFLRNPKPVNSQKVSC</sequence>
<keyword evidence="2" id="KW-1185">Reference proteome</keyword>
<organism evidence="1 2">
    <name type="scientific">Malus domestica</name>
    <name type="common">Apple</name>
    <name type="synonym">Pyrus malus</name>
    <dbReference type="NCBI Taxonomy" id="3750"/>
    <lineage>
        <taxon>Eukaryota</taxon>
        <taxon>Viridiplantae</taxon>
        <taxon>Streptophyta</taxon>
        <taxon>Embryophyta</taxon>
        <taxon>Tracheophyta</taxon>
        <taxon>Spermatophyta</taxon>
        <taxon>Magnoliopsida</taxon>
        <taxon>eudicotyledons</taxon>
        <taxon>Gunneridae</taxon>
        <taxon>Pentapetalae</taxon>
        <taxon>rosids</taxon>
        <taxon>fabids</taxon>
        <taxon>Rosales</taxon>
        <taxon>Rosaceae</taxon>
        <taxon>Amygdaloideae</taxon>
        <taxon>Maleae</taxon>
        <taxon>Malus</taxon>
    </lineage>
</organism>
<name>A0A498HM91_MALDO</name>
<comment type="caution">
    <text evidence="1">The sequence shown here is derived from an EMBL/GenBank/DDBJ whole genome shotgun (WGS) entry which is preliminary data.</text>
</comment>
<reference evidence="1 2" key="1">
    <citation type="submission" date="2018-10" db="EMBL/GenBank/DDBJ databases">
        <title>A high-quality apple genome assembly.</title>
        <authorList>
            <person name="Hu J."/>
        </authorList>
    </citation>
    <scope>NUCLEOTIDE SEQUENCE [LARGE SCALE GENOMIC DNA]</scope>
    <source>
        <strain evidence="2">cv. HFTH1</strain>
        <tissue evidence="1">Young leaf</tissue>
    </source>
</reference>
<dbReference type="AlphaFoldDB" id="A0A498HM91"/>
<proteinExistence type="predicted"/>